<dbReference type="Proteomes" id="UP001141552">
    <property type="component" value="Unassembled WGS sequence"/>
</dbReference>
<comment type="caution">
    <text evidence="1">The sequence shown here is derived from an EMBL/GenBank/DDBJ whole genome shotgun (WGS) entry which is preliminary data.</text>
</comment>
<keyword evidence="2" id="KW-1185">Reference proteome</keyword>
<organism evidence="1 2">
    <name type="scientific">Turnera subulata</name>
    <dbReference type="NCBI Taxonomy" id="218843"/>
    <lineage>
        <taxon>Eukaryota</taxon>
        <taxon>Viridiplantae</taxon>
        <taxon>Streptophyta</taxon>
        <taxon>Embryophyta</taxon>
        <taxon>Tracheophyta</taxon>
        <taxon>Spermatophyta</taxon>
        <taxon>Magnoliopsida</taxon>
        <taxon>eudicotyledons</taxon>
        <taxon>Gunneridae</taxon>
        <taxon>Pentapetalae</taxon>
        <taxon>rosids</taxon>
        <taxon>fabids</taxon>
        <taxon>Malpighiales</taxon>
        <taxon>Passifloraceae</taxon>
        <taxon>Turnera</taxon>
    </lineage>
</organism>
<protein>
    <submittedName>
        <fullName evidence="1">Uncharacterized protein</fullName>
    </submittedName>
</protein>
<dbReference type="PANTHER" id="PTHR33644:SF2">
    <property type="entry name" value="2-OXOGLUTARATE (2OG) AND FE(II)-DEPENDENT OXYGENASE SUPERFAMILY PROTEIN"/>
    <property type="match status" value="1"/>
</dbReference>
<name>A0A9Q0FWP4_9ROSI</name>
<dbReference type="AlphaFoldDB" id="A0A9Q0FWP4"/>
<dbReference type="EMBL" id="JAKUCV010003679">
    <property type="protein sequence ID" value="KAJ4838040.1"/>
    <property type="molecule type" value="Genomic_DNA"/>
</dbReference>
<reference evidence="1" key="1">
    <citation type="submission" date="2022-02" db="EMBL/GenBank/DDBJ databases">
        <authorList>
            <person name="Henning P.M."/>
            <person name="McCubbin A.G."/>
            <person name="Shore J.S."/>
        </authorList>
    </citation>
    <scope>NUCLEOTIDE SEQUENCE</scope>
    <source>
        <strain evidence="1">F60SS</strain>
        <tissue evidence="1">Leaves</tissue>
    </source>
</reference>
<evidence type="ECO:0000313" key="1">
    <source>
        <dbReference type="EMBL" id="KAJ4838040.1"/>
    </source>
</evidence>
<dbReference type="OrthoDB" id="2012870at2759"/>
<accession>A0A9Q0FWP4</accession>
<evidence type="ECO:0000313" key="2">
    <source>
        <dbReference type="Proteomes" id="UP001141552"/>
    </source>
</evidence>
<reference evidence="1" key="2">
    <citation type="journal article" date="2023" name="Plants (Basel)">
        <title>Annotation of the Turnera subulata (Passifloraceae) Draft Genome Reveals the S-Locus Evolved after the Divergence of Turneroideae from Passifloroideae in a Stepwise Manner.</title>
        <authorList>
            <person name="Henning P.M."/>
            <person name="Roalson E.H."/>
            <person name="Mir W."/>
            <person name="McCubbin A.G."/>
            <person name="Shore J.S."/>
        </authorList>
    </citation>
    <scope>NUCLEOTIDE SEQUENCE</scope>
    <source>
        <strain evidence="1">F60SS</strain>
    </source>
</reference>
<dbReference type="InterPro" id="IPR027443">
    <property type="entry name" value="IPNS-like_sf"/>
</dbReference>
<sequence length="474" mass="52614">MAGHTGLPCLGRVKLSDLLPSEGLPSDLYRQSVSTLSQSLVQYSAAIIQFSACEGALLRSGLDSARLYFHQRSSYPPPPDLIHNTADTREWCKTSGYHADPELWQETYDFRPGLTPVEPNSAMESPPGGLPDIFSLLGKAARDILDAISFYLNLRSSPFTDILDNVPLRTREISSSVLSVCCHARPSFQGAQHHNLTAHENGQLVIYPDHEHQADKSLISLVKSDKAGLHIRDLHGRWVLVDGDLGPQEALVYPGLALYQATAGYINPALLRTETTNIQGNMYGRCSLAFKLMPKSMASLNCSEMRAAGHGIEAQFQLPIPVDDFMQRAHPTDQIFTRNNLQSFSFPTAQDGCMKPLIKRKNNSRCKPLPPSKRLRLEAQRVLKERVQDIADKKGIKLRFCNLKDCEHHMHTLDSPCANIRMEIGWPPGVPFVHPHDLPNKAKISFLEAYEPGATHDMELSLTETGQGSQHATN</sequence>
<dbReference type="Gene3D" id="2.60.120.330">
    <property type="entry name" value="B-lactam Antibiotic, Isopenicillin N Synthase, Chain"/>
    <property type="match status" value="1"/>
</dbReference>
<proteinExistence type="predicted"/>
<gene>
    <name evidence="1" type="ORF">Tsubulata_034114</name>
</gene>
<dbReference type="PANTHER" id="PTHR33644">
    <property type="entry name" value="U-BOX DOMAIN-CONTAINING PROTEIN 62-RELATED"/>
    <property type="match status" value="1"/>
</dbReference>